<dbReference type="RefSeq" id="WP_337309768.1">
    <property type="nucleotide sequence ID" value="NZ_JAEKNS010000043.1"/>
</dbReference>
<protein>
    <submittedName>
        <fullName evidence="1">Uncharacterized protein</fullName>
    </submittedName>
</protein>
<gene>
    <name evidence="1" type="ORF">JF886_03760</name>
</gene>
<evidence type="ECO:0000313" key="2">
    <source>
        <dbReference type="Proteomes" id="UP000606991"/>
    </source>
</evidence>
<name>A0A934JZ56_9BACT</name>
<accession>A0A934JZ56</accession>
<dbReference type="Proteomes" id="UP000606991">
    <property type="component" value="Unassembled WGS sequence"/>
</dbReference>
<dbReference type="AlphaFoldDB" id="A0A934JZ56"/>
<sequence length="77" mass="8457">MAALALLIWGVELVTLPWVGATPPLRAWPAVDILLDLTNASLYALVAGASLTVLTELNGLPDRHRARELKREGHRYE</sequence>
<proteinExistence type="predicted"/>
<dbReference type="EMBL" id="JAEKNS010000043">
    <property type="protein sequence ID" value="MBJ7593968.1"/>
    <property type="molecule type" value="Genomic_DNA"/>
</dbReference>
<reference evidence="1 2" key="1">
    <citation type="submission" date="2020-10" db="EMBL/GenBank/DDBJ databases">
        <title>Ca. Dormibacterota MAGs.</title>
        <authorList>
            <person name="Montgomery K."/>
        </authorList>
    </citation>
    <scope>NUCLEOTIDE SEQUENCE [LARGE SCALE GENOMIC DNA]</scope>
    <source>
        <strain evidence="1">SC8812_S17_18</strain>
    </source>
</reference>
<comment type="caution">
    <text evidence="1">The sequence shown here is derived from an EMBL/GenBank/DDBJ whole genome shotgun (WGS) entry which is preliminary data.</text>
</comment>
<evidence type="ECO:0000313" key="1">
    <source>
        <dbReference type="EMBL" id="MBJ7593968.1"/>
    </source>
</evidence>
<organism evidence="1 2">
    <name type="scientific">Candidatus Aeolococcus gillhamiae</name>
    <dbReference type="NCBI Taxonomy" id="3127015"/>
    <lineage>
        <taxon>Bacteria</taxon>
        <taxon>Bacillati</taxon>
        <taxon>Candidatus Dormiibacterota</taxon>
        <taxon>Candidatus Dormibacteria</taxon>
        <taxon>Candidatus Aeolococcales</taxon>
        <taxon>Candidatus Aeolococcaceae</taxon>
        <taxon>Candidatus Aeolococcus</taxon>
    </lineage>
</organism>